<dbReference type="OrthoDB" id="4038243at2759"/>
<sequence length="286" mass="32983">MKEMYLKALGLHDYTLKNLMYENNFCKFYDAVDENDTSYVLKFIPSNTQSDEDPFPFIDCFQVEEGMFFVYASNNFAKEGPDYFTYGSSSSSSSSEENISIPSTQSKLQFIEIRHPKHQKLDVKEQRKKDATTDHLGKKTPNPDARSIKEQKREVHTKKVKIESNKTDSAKIRSEFICPIKTNYALGLPSILSKENITYPSKVHEKHISIVNPSLQIYHSSHKQIVKTPVPKSGRSPVEKFSFNDFKCYSPRPLKHKSSECDVKNNIELRLLQSSMLQRRQLAHSK</sequence>
<reference evidence="2 3" key="1">
    <citation type="journal article" date="2019" name="BMC Genomics">
        <title>Chromosome level assembly and comparative genome analysis confirm lager-brewing yeasts originated from a single hybridization.</title>
        <authorList>
            <person name="Salazar A.N."/>
            <person name="Gorter de Vries A.R."/>
            <person name="van den Broek M."/>
            <person name="Brouwers N."/>
            <person name="de la Torre Cortes P."/>
            <person name="Kuijpers N.G.A."/>
            <person name="Daran J.G."/>
            <person name="Abeel T."/>
        </authorList>
    </citation>
    <scope>NUCLEOTIDE SEQUENCE [LARGE SCALE GENOMIC DNA]</scope>
    <source>
        <strain evidence="2 3">CBS 1483</strain>
    </source>
</reference>
<evidence type="ECO:0000313" key="3">
    <source>
        <dbReference type="Proteomes" id="UP000501346"/>
    </source>
</evidence>
<evidence type="ECO:0000313" key="2">
    <source>
        <dbReference type="EMBL" id="QID88431.1"/>
    </source>
</evidence>
<protein>
    <submittedName>
        <fullName evidence="2">Uncharacterized protein</fullName>
    </submittedName>
</protein>
<keyword evidence="3" id="KW-1185">Reference proteome</keyword>
<gene>
    <name evidence="2" type="ORF">GRS66_011145</name>
</gene>
<accession>A0A6C1EI56</accession>
<dbReference type="EMBL" id="CP049013">
    <property type="protein sequence ID" value="QID88431.1"/>
    <property type="molecule type" value="Genomic_DNA"/>
</dbReference>
<organism evidence="2 3">
    <name type="scientific">Saccharomyces pastorianus</name>
    <name type="common">Lager yeast</name>
    <name type="synonym">Saccharomyces cerevisiae x Saccharomyces eubayanus</name>
    <dbReference type="NCBI Taxonomy" id="27292"/>
    <lineage>
        <taxon>Eukaryota</taxon>
        <taxon>Fungi</taxon>
        <taxon>Dikarya</taxon>
        <taxon>Ascomycota</taxon>
        <taxon>Saccharomycotina</taxon>
        <taxon>Saccharomycetes</taxon>
        <taxon>Saccharomycetales</taxon>
        <taxon>Saccharomycetaceae</taxon>
        <taxon>Saccharomyces</taxon>
    </lineage>
</organism>
<feature type="region of interest" description="Disordered" evidence="1">
    <location>
        <begin position="119"/>
        <end position="158"/>
    </location>
</feature>
<proteinExistence type="predicted"/>
<name>A0A6C1EI56_SACPS</name>
<dbReference type="Proteomes" id="UP000501346">
    <property type="component" value="Chromosome SeXVI"/>
</dbReference>
<dbReference type="AlphaFoldDB" id="A0A6C1EI56"/>
<evidence type="ECO:0000256" key="1">
    <source>
        <dbReference type="SAM" id="MobiDB-lite"/>
    </source>
</evidence>
<feature type="compositionally biased region" description="Basic and acidic residues" evidence="1">
    <location>
        <begin position="119"/>
        <end position="137"/>
    </location>
</feature>